<proteinExistence type="predicted"/>
<dbReference type="KEGG" id="sfm:108921903"/>
<reference evidence="5 6" key="1">
    <citation type="submission" date="2019-04" db="EMBL/GenBank/DDBJ databases">
        <authorList>
            <consortium name="Wellcome Sanger Institute Data Sharing"/>
        </authorList>
    </citation>
    <scope>NUCLEOTIDE SEQUENCE [LARGE SCALE GENOMIC DNA]</scope>
</reference>
<reference evidence="5" key="2">
    <citation type="submission" date="2025-08" db="UniProtKB">
        <authorList>
            <consortium name="Ensembl"/>
        </authorList>
    </citation>
    <scope>IDENTIFICATION</scope>
</reference>
<dbReference type="AlphaFoldDB" id="A0A8C9UXG7"/>
<dbReference type="GO" id="GO:0005886">
    <property type="term" value="C:plasma membrane"/>
    <property type="evidence" value="ECO:0007669"/>
    <property type="project" value="TreeGrafter"/>
</dbReference>
<dbReference type="Proteomes" id="UP000694397">
    <property type="component" value="Chromosome 17"/>
</dbReference>
<dbReference type="CTD" id="133418"/>
<dbReference type="GO" id="GO:0007156">
    <property type="term" value="P:homophilic cell adhesion via plasma membrane adhesion molecules"/>
    <property type="evidence" value="ECO:0007669"/>
    <property type="project" value="TreeGrafter"/>
</dbReference>
<gene>
    <name evidence="5" type="primary">EMB</name>
</gene>
<dbReference type="InterPro" id="IPR007110">
    <property type="entry name" value="Ig-like_dom"/>
</dbReference>
<dbReference type="PROSITE" id="PS50835">
    <property type="entry name" value="IG_LIKE"/>
    <property type="match status" value="2"/>
</dbReference>
<dbReference type="InterPro" id="IPR003599">
    <property type="entry name" value="Ig_sub"/>
</dbReference>
<evidence type="ECO:0000313" key="5">
    <source>
        <dbReference type="Ensembl" id="ENSSFOP00015002739.1"/>
    </source>
</evidence>
<feature type="compositionally biased region" description="Pro residues" evidence="2">
    <location>
        <begin position="30"/>
        <end position="39"/>
    </location>
</feature>
<evidence type="ECO:0000256" key="1">
    <source>
        <dbReference type="ARBA" id="ARBA00023319"/>
    </source>
</evidence>
<dbReference type="InterPro" id="IPR013783">
    <property type="entry name" value="Ig-like_fold"/>
</dbReference>
<feature type="region of interest" description="Disordered" evidence="2">
    <location>
        <begin position="272"/>
        <end position="309"/>
    </location>
</feature>
<keyword evidence="1" id="KW-0393">Immunoglobulin domain</keyword>
<dbReference type="GO" id="GO:0098632">
    <property type="term" value="F:cell-cell adhesion mediator activity"/>
    <property type="evidence" value="ECO:0007669"/>
    <property type="project" value="TreeGrafter"/>
</dbReference>
<dbReference type="GO" id="GO:0007411">
    <property type="term" value="P:axon guidance"/>
    <property type="evidence" value="ECO:0007669"/>
    <property type="project" value="TreeGrafter"/>
</dbReference>
<dbReference type="SMART" id="SM00409">
    <property type="entry name" value="IG"/>
    <property type="match status" value="1"/>
</dbReference>
<feature type="chain" id="PRO_5034862276" evidence="3">
    <location>
        <begin position="20"/>
        <end position="309"/>
    </location>
</feature>
<dbReference type="CDD" id="cd00096">
    <property type="entry name" value="Ig"/>
    <property type="match status" value="1"/>
</dbReference>
<dbReference type="RefSeq" id="XP_018587153.1">
    <property type="nucleotide sequence ID" value="XM_018731637.2"/>
</dbReference>
<feature type="domain" description="Ig-like" evidence="4">
    <location>
        <begin position="30"/>
        <end position="131"/>
    </location>
</feature>
<dbReference type="GO" id="GO:0030424">
    <property type="term" value="C:axon"/>
    <property type="evidence" value="ECO:0007669"/>
    <property type="project" value="TreeGrafter"/>
</dbReference>
<accession>A0A8C9UXG7</accession>
<dbReference type="SUPFAM" id="SSF48726">
    <property type="entry name" value="Immunoglobulin"/>
    <property type="match status" value="2"/>
</dbReference>
<dbReference type="Gene3D" id="2.60.40.10">
    <property type="entry name" value="Immunoglobulins"/>
    <property type="match status" value="2"/>
</dbReference>
<dbReference type="OrthoDB" id="9932757at2759"/>
<feature type="domain" description="Ig-like" evidence="4">
    <location>
        <begin position="139"/>
        <end position="237"/>
    </location>
</feature>
<organism evidence="5 6">
    <name type="scientific">Scleropages formosus</name>
    <name type="common">Asian bonytongue</name>
    <name type="synonym">Osteoglossum formosum</name>
    <dbReference type="NCBI Taxonomy" id="113540"/>
    <lineage>
        <taxon>Eukaryota</taxon>
        <taxon>Metazoa</taxon>
        <taxon>Chordata</taxon>
        <taxon>Craniata</taxon>
        <taxon>Vertebrata</taxon>
        <taxon>Euteleostomi</taxon>
        <taxon>Actinopterygii</taxon>
        <taxon>Neopterygii</taxon>
        <taxon>Teleostei</taxon>
        <taxon>Osteoglossocephala</taxon>
        <taxon>Osteoglossomorpha</taxon>
        <taxon>Osteoglossiformes</taxon>
        <taxon>Osteoglossidae</taxon>
        <taxon>Scleropages</taxon>
    </lineage>
</organism>
<protein>
    <submittedName>
        <fullName evidence="5">Embigin</fullName>
    </submittedName>
</protein>
<reference evidence="5" key="3">
    <citation type="submission" date="2025-09" db="UniProtKB">
        <authorList>
            <consortium name="Ensembl"/>
        </authorList>
    </citation>
    <scope>IDENTIFICATION</scope>
</reference>
<keyword evidence="3" id="KW-0732">Signal</keyword>
<dbReference type="Ensembl" id="ENSSFOT00015002784.2">
    <property type="protein sequence ID" value="ENSSFOP00015002739.1"/>
    <property type="gene ID" value="ENSSFOG00015001833.2"/>
</dbReference>
<feature type="region of interest" description="Disordered" evidence="2">
    <location>
        <begin position="24"/>
        <end position="48"/>
    </location>
</feature>
<dbReference type="PANTHER" id="PTHR10075">
    <property type="entry name" value="BASIGIN RELATED"/>
    <property type="match status" value="1"/>
</dbReference>
<dbReference type="Pfam" id="PF13927">
    <property type="entry name" value="Ig_3"/>
    <property type="match status" value="1"/>
</dbReference>
<evidence type="ECO:0000256" key="3">
    <source>
        <dbReference type="SAM" id="SignalP"/>
    </source>
</evidence>
<name>A0A8C9UXG7_SCLFO</name>
<dbReference type="InterPro" id="IPR036179">
    <property type="entry name" value="Ig-like_dom_sf"/>
</dbReference>
<evidence type="ECO:0000256" key="2">
    <source>
        <dbReference type="SAM" id="MobiDB-lite"/>
    </source>
</evidence>
<sequence>MLSARHTAVLLQLLHLVWSVTDGSSSSGTPPAPLVPARPPRTKNGPRRAEQVELLKLVKPGAMNLSCVLDDFLGATPDTIRVSWERDGVEIAQSEVTVQRADGRYSLRKEFFIERPGNYSCIFRNDTQEVTKAFLVTAPAMKEVRDKPVVGYVRDSVVLTCKIHPAPPAWQWYKVNGSEKDAVNTTAEPPRYKVTDKGEEVALTVMNLTEEDSGSYLCVALYLIAPAEGAVHLRVITFVEPLKPFLAIMTEVLLLVSLIVACELRGRTRAAQATATAGPENGRNVSGGEKAWPEESNGVEEAATRQRKA</sequence>
<feature type="signal peptide" evidence="3">
    <location>
        <begin position="1"/>
        <end position="19"/>
    </location>
</feature>
<dbReference type="GeneTree" id="ENSGT00940000158944"/>
<evidence type="ECO:0000259" key="4">
    <source>
        <dbReference type="PROSITE" id="PS50835"/>
    </source>
</evidence>
<evidence type="ECO:0000313" key="6">
    <source>
        <dbReference type="Proteomes" id="UP000694397"/>
    </source>
</evidence>
<dbReference type="GO" id="GO:0070593">
    <property type="term" value="P:dendrite self-avoidance"/>
    <property type="evidence" value="ECO:0007669"/>
    <property type="project" value="TreeGrafter"/>
</dbReference>
<keyword evidence="6" id="KW-1185">Reference proteome</keyword>
<dbReference type="PANTHER" id="PTHR10075:SF4">
    <property type="entry name" value="EMBIGIN"/>
    <property type="match status" value="1"/>
</dbReference>
<dbReference type="GeneID" id="108921903"/>